<name>A0A1S8S656_CLOBE</name>
<dbReference type="NCBIfam" id="TIGR01714">
    <property type="entry name" value="phage_rep_org_N"/>
    <property type="match status" value="1"/>
</dbReference>
<reference evidence="2 3" key="1">
    <citation type="submission" date="2016-05" db="EMBL/GenBank/DDBJ databases">
        <title>Microbial solvent formation.</title>
        <authorList>
            <person name="Poehlein A."/>
            <person name="Montoya Solano J.D."/>
            <person name="Flitsch S."/>
            <person name="Krabben P."/>
            <person name="Duerre P."/>
            <person name="Daniel R."/>
        </authorList>
    </citation>
    <scope>NUCLEOTIDE SEQUENCE [LARGE SCALE GENOMIC DNA]</scope>
    <source>
        <strain evidence="2 3">DSM 53</strain>
    </source>
</reference>
<feature type="domain" description="Phage replisome organiser N-terminal" evidence="1">
    <location>
        <begin position="8"/>
        <end position="121"/>
    </location>
</feature>
<dbReference type="InterPro" id="IPR010056">
    <property type="entry name" value="Phage_rep_org__N"/>
</dbReference>
<proteinExistence type="predicted"/>
<sequence>MSMKERRYVRFRVDMYEDTKFKIIDRMLNRDLIHYVWNRVVVLAGKVNQEGELYMSRNIQYTVETLSIEFNREISEVKAALDVLMNLEMIEIVDNNIYKVKNFVKHQNIKVKEKNEIMKKDSEIDHSKSSKIEATEEELKNINGIEIESNSEIAENLRNSKIDRDIETPESLNKGIMFKEEKVDVYNGVNNENNIRTNQDKDEKNNISKHNNSPVILEIKKSQNTDKKNKRARKKKIRDDIVETDENDEFSNVAEEEKEIFCWLTEDEMIPKEGEKVILEMSF</sequence>
<comment type="caution">
    <text evidence="2">The sequence shown here is derived from an EMBL/GenBank/DDBJ whole genome shotgun (WGS) entry which is preliminary data.</text>
</comment>
<evidence type="ECO:0000313" key="2">
    <source>
        <dbReference type="EMBL" id="OOM60938.1"/>
    </source>
</evidence>
<dbReference type="AlphaFoldDB" id="A0A1S8S656"/>
<organism evidence="2 3">
    <name type="scientific">Clostridium beijerinckii</name>
    <name type="common">Clostridium MP</name>
    <dbReference type="NCBI Taxonomy" id="1520"/>
    <lineage>
        <taxon>Bacteria</taxon>
        <taxon>Bacillati</taxon>
        <taxon>Bacillota</taxon>
        <taxon>Clostridia</taxon>
        <taxon>Eubacteriales</taxon>
        <taxon>Clostridiaceae</taxon>
        <taxon>Clostridium</taxon>
    </lineage>
</organism>
<accession>A0A1S8S656</accession>
<protein>
    <recommendedName>
        <fullName evidence="1">Phage replisome organiser N-terminal domain-containing protein</fullName>
    </recommendedName>
</protein>
<dbReference type="EMBL" id="LZZI01000044">
    <property type="protein sequence ID" value="OOM60938.1"/>
    <property type="molecule type" value="Genomic_DNA"/>
</dbReference>
<evidence type="ECO:0000259" key="1">
    <source>
        <dbReference type="Pfam" id="PF09681"/>
    </source>
</evidence>
<dbReference type="Pfam" id="PF09681">
    <property type="entry name" value="Phage_rep_org_N"/>
    <property type="match status" value="1"/>
</dbReference>
<evidence type="ECO:0000313" key="3">
    <source>
        <dbReference type="Proteomes" id="UP000190973"/>
    </source>
</evidence>
<dbReference type="Proteomes" id="UP000190973">
    <property type="component" value="Unassembled WGS sequence"/>
</dbReference>
<gene>
    <name evidence="2" type="ORF">CLBCK_26550</name>
</gene>